<dbReference type="KEGG" id="vfa:MM35RIKEN_14270"/>
<feature type="domain" description="Glyoxalase/fosfomycin resistance/dioxygenase" evidence="1">
    <location>
        <begin position="21"/>
        <end position="116"/>
    </location>
</feature>
<evidence type="ECO:0000313" key="2">
    <source>
        <dbReference type="EMBL" id="BCK79235.1"/>
    </source>
</evidence>
<dbReference type="RefSeq" id="WP_212820540.1">
    <property type="nucleotide sequence ID" value="NZ_AP023415.1"/>
</dbReference>
<dbReference type="AlphaFoldDB" id="A0A810PYE3"/>
<dbReference type="SUPFAM" id="SSF54593">
    <property type="entry name" value="Glyoxalase/Bleomycin resistance protein/Dihydroxybiphenyl dioxygenase"/>
    <property type="match status" value="2"/>
</dbReference>
<accession>A0A810PYE3</accession>
<feature type="domain" description="Glyoxalase/fosfomycin resistance/dioxygenase" evidence="1">
    <location>
        <begin position="143"/>
        <end position="249"/>
    </location>
</feature>
<dbReference type="Proteomes" id="UP000681343">
    <property type="component" value="Chromosome"/>
</dbReference>
<proteinExistence type="predicted"/>
<dbReference type="InterPro" id="IPR029068">
    <property type="entry name" value="Glyas_Bleomycin-R_OHBP_Dase"/>
</dbReference>
<gene>
    <name evidence="2" type="ORF">MM35RIKEN_14270</name>
</gene>
<dbReference type="Pfam" id="PF00903">
    <property type="entry name" value="Glyoxalase"/>
    <property type="match status" value="2"/>
</dbReference>
<dbReference type="Gene3D" id="3.10.180.10">
    <property type="entry name" value="2,3-Dihydroxybiphenyl 1,2-Dioxygenase, domain 1"/>
    <property type="match status" value="2"/>
</dbReference>
<evidence type="ECO:0000313" key="3">
    <source>
        <dbReference type="Proteomes" id="UP000681343"/>
    </source>
</evidence>
<dbReference type="InterPro" id="IPR004360">
    <property type="entry name" value="Glyas_Fos-R_dOase_dom"/>
</dbReference>
<protein>
    <recommendedName>
        <fullName evidence="1">Glyoxalase/fosfomycin resistance/dioxygenase domain-containing protein</fullName>
    </recommendedName>
</protein>
<name>A0A810PYE3_9FIRM</name>
<dbReference type="EMBL" id="AP023415">
    <property type="protein sequence ID" value="BCK79235.1"/>
    <property type="molecule type" value="Genomic_DNA"/>
</dbReference>
<sequence>MWRKEYRIVYYSWEFDTLQSFYRDLLRLPQMYGWYTSPVDRGCKFKIGDNRLELICRHPTLPQGPAGMRLEAKDIELCYANLKKEPRVTVIRPLQAHPWGEYSFCIKDPVGNWVEVYQRSEQYRPMGADDGGCYFTDEYTAILFAEDLEKITAFYRDSMQMPVVTSWDRGPEDRGCRLRSAGGFTDIRQKTENTPQGPALTTIEAEDVNACFAWLESRDDVEVLLGLTDTWYGDRIFQICDEEKNVVEVLAYRRNMKNRDTLPQEDPS</sequence>
<reference evidence="2" key="1">
    <citation type="submission" date="2020-09" db="EMBL/GenBank/DDBJ databases">
        <title>New species isolated from human feces.</title>
        <authorList>
            <person name="Kitahara M."/>
            <person name="Shigeno Y."/>
            <person name="Shime M."/>
            <person name="Matsumoto Y."/>
            <person name="Nakamura S."/>
            <person name="Motooka D."/>
            <person name="Fukuoka S."/>
            <person name="Nishikawa H."/>
            <person name="Benno Y."/>
        </authorList>
    </citation>
    <scope>NUCLEOTIDE SEQUENCE</scope>
    <source>
        <strain evidence="2">MM35</strain>
    </source>
</reference>
<organism evidence="2 3">
    <name type="scientific">Vescimonas fastidiosa</name>
    <dbReference type="NCBI Taxonomy" id="2714353"/>
    <lineage>
        <taxon>Bacteria</taxon>
        <taxon>Bacillati</taxon>
        <taxon>Bacillota</taxon>
        <taxon>Clostridia</taxon>
        <taxon>Eubacteriales</taxon>
        <taxon>Oscillospiraceae</taxon>
        <taxon>Vescimonas</taxon>
    </lineage>
</organism>
<evidence type="ECO:0000259" key="1">
    <source>
        <dbReference type="Pfam" id="PF00903"/>
    </source>
</evidence>
<keyword evidence="3" id="KW-1185">Reference proteome</keyword>